<keyword evidence="1" id="KW-1133">Transmembrane helix</keyword>
<dbReference type="AlphaFoldDB" id="A0AAD4QVD4"/>
<protein>
    <submittedName>
        <fullName evidence="2">Uncharacterized protein</fullName>
    </submittedName>
</protein>
<evidence type="ECO:0000256" key="1">
    <source>
        <dbReference type="SAM" id="Phobius"/>
    </source>
</evidence>
<dbReference type="Proteomes" id="UP001201812">
    <property type="component" value="Unassembled WGS sequence"/>
</dbReference>
<reference evidence="2" key="1">
    <citation type="submission" date="2022-01" db="EMBL/GenBank/DDBJ databases">
        <title>Genome Sequence Resource for Two Populations of Ditylenchus destructor, the Migratory Endoparasitic Phytonematode.</title>
        <authorList>
            <person name="Zhang H."/>
            <person name="Lin R."/>
            <person name="Xie B."/>
        </authorList>
    </citation>
    <scope>NUCLEOTIDE SEQUENCE</scope>
    <source>
        <strain evidence="2">BazhouSP</strain>
    </source>
</reference>
<proteinExistence type="predicted"/>
<evidence type="ECO:0000313" key="3">
    <source>
        <dbReference type="Proteomes" id="UP001201812"/>
    </source>
</evidence>
<keyword evidence="1" id="KW-0812">Transmembrane</keyword>
<feature type="transmembrane region" description="Helical" evidence="1">
    <location>
        <begin position="9"/>
        <end position="29"/>
    </location>
</feature>
<organism evidence="2 3">
    <name type="scientific">Ditylenchus destructor</name>
    <dbReference type="NCBI Taxonomy" id="166010"/>
    <lineage>
        <taxon>Eukaryota</taxon>
        <taxon>Metazoa</taxon>
        <taxon>Ecdysozoa</taxon>
        <taxon>Nematoda</taxon>
        <taxon>Chromadorea</taxon>
        <taxon>Rhabditida</taxon>
        <taxon>Tylenchina</taxon>
        <taxon>Tylenchomorpha</taxon>
        <taxon>Sphaerularioidea</taxon>
        <taxon>Anguinidae</taxon>
        <taxon>Anguininae</taxon>
        <taxon>Ditylenchus</taxon>
    </lineage>
</organism>
<gene>
    <name evidence="2" type="ORF">DdX_21646</name>
</gene>
<evidence type="ECO:0000313" key="2">
    <source>
        <dbReference type="EMBL" id="KAI1691772.1"/>
    </source>
</evidence>
<sequence length="122" mass="13566">MGSHLKSAVWYAVLSLIVPSLMITFIHYAHNNLDELREMINDIPPSHFQALIIATAQREPSFVSYSQAKWTKGIGVVYIGCLTSIIIGEVVVITVMTYKIAKEIKVTKAIVRTATHHVLSCI</sequence>
<keyword evidence="1" id="KW-0472">Membrane</keyword>
<accession>A0AAD4QVD4</accession>
<keyword evidence="3" id="KW-1185">Reference proteome</keyword>
<feature type="transmembrane region" description="Helical" evidence="1">
    <location>
        <begin position="76"/>
        <end position="98"/>
    </location>
</feature>
<name>A0AAD4QVD4_9BILA</name>
<dbReference type="EMBL" id="JAKKPZ010000871">
    <property type="protein sequence ID" value="KAI1691772.1"/>
    <property type="molecule type" value="Genomic_DNA"/>
</dbReference>
<comment type="caution">
    <text evidence="2">The sequence shown here is derived from an EMBL/GenBank/DDBJ whole genome shotgun (WGS) entry which is preliminary data.</text>
</comment>